<dbReference type="Gene3D" id="3.40.50.12580">
    <property type="match status" value="2"/>
</dbReference>
<comment type="similarity">
    <text evidence="2">Belongs to the CDP-glycerol glycerophosphotransferase family.</text>
</comment>
<evidence type="ECO:0000256" key="1">
    <source>
        <dbReference type="ARBA" id="ARBA00004202"/>
    </source>
</evidence>
<keyword evidence="3" id="KW-1003">Cell membrane</keyword>
<name>A0A399JD18_9MICC</name>
<feature type="region of interest" description="Disordered" evidence="7">
    <location>
        <begin position="1"/>
        <end position="23"/>
    </location>
</feature>
<evidence type="ECO:0000256" key="5">
    <source>
        <dbReference type="ARBA" id="ARBA00022944"/>
    </source>
</evidence>
<evidence type="ECO:0000256" key="3">
    <source>
        <dbReference type="ARBA" id="ARBA00022475"/>
    </source>
</evidence>
<dbReference type="InterPro" id="IPR007554">
    <property type="entry name" value="Glycerophosphate_synth"/>
</dbReference>
<evidence type="ECO:0000256" key="7">
    <source>
        <dbReference type="SAM" id="MobiDB-lite"/>
    </source>
</evidence>
<reference evidence="8 9" key="1">
    <citation type="submission" date="2018-07" db="EMBL/GenBank/DDBJ databases">
        <title>Arthrobacter sp. nov., isolated from raw cow's milk with high bacterial count.</title>
        <authorList>
            <person name="Hahne J."/>
            <person name="Isele D."/>
            <person name="Lipski A."/>
        </authorList>
    </citation>
    <scope>NUCLEOTIDE SEQUENCE [LARGE SCALE GENOMIC DNA]</scope>
    <source>
        <strain evidence="8 9">JZ R-35</strain>
    </source>
</reference>
<dbReference type="PANTHER" id="PTHR37316">
    <property type="entry name" value="TEICHOIC ACID GLYCEROL-PHOSPHATE PRIMASE"/>
    <property type="match status" value="1"/>
</dbReference>
<dbReference type="InterPro" id="IPR051612">
    <property type="entry name" value="Teichoic_Acid_Biosynth"/>
</dbReference>
<dbReference type="Pfam" id="PF04464">
    <property type="entry name" value="Glyphos_transf"/>
    <property type="match status" value="2"/>
</dbReference>
<comment type="caution">
    <text evidence="8">The sequence shown here is derived from an EMBL/GenBank/DDBJ whole genome shotgun (WGS) entry which is preliminary data.</text>
</comment>
<dbReference type="InterPro" id="IPR043149">
    <property type="entry name" value="TagF_N"/>
</dbReference>
<accession>A0A399JD18</accession>
<evidence type="ECO:0000256" key="2">
    <source>
        <dbReference type="ARBA" id="ARBA00010488"/>
    </source>
</evidence>
<evidence type="ECO:0000256" key="6">
    <source>
        <dbReference type="ARBA" id="ARBA00023136"/>
    </source>
</evidence>
<keyword evidence="6" id="KW-0472">Membrane</keyword>
<dbReference type="Proteomes" id="UP000265419">
    <property type="component" value="Unassembled WGS sequence"/>
</dbReference>
<dbReference type="GO" id="GO:0047355">
    <property type="term" value="F:CDP-glycerol glycerophosphotransferase activity"/>
    <property type="evidence" value="ECO:0007669"/>
    <property type="project" value="InterPro"/>
</dbReference>
<dbReference type="AlphaFoldDB" id="A0A399JD18"/>
<dbReference type="GO" id="GO:0005886">
    <property type="term" value="C:plasma membrane"/>
    <property type="evidence" value="ECO:0007669"/>
    <property type="project" value="UniProtKB-SubCell"/>
</dbReference>
<dbReference type="PANTHER" id="PTHR37316:SF3">
    <property type="entry name" value="TEICHOIC ACID GLYCEROL-PHOSPHATE TRANSFERASE"/>
    <property type="match status" value="1"/>
</dbReference>
<dbReference type="SUPFAM" id="SSF53756">
    <property type="entry name" value="UDP-Glycosyltransferase/glycogen phosphorylase"/>
    <property type="match status" value="2"/>
</dbReference>
<comment type="subcellular location">
    <subcellularLocation>
        <location evidence="1">Cell membrane</location>
        <topology evidence="1">Peripheral membrane protein</topology>
    </subcellularLocation>
</comment>
<sequence>MLGLRAPQGRALSSRPPGASASLTRRIGTPVATRFTFAGGNLSKLARLPLYVLARPAQWLTPRSRREWVFGSGAGLAQGAWELWQEVAAREPDARLTWLVANEAQAEQAVDAGVEFVAKDSWAGFWRTLRAGTVVVTHGLGDVNRYGSGGAFLVQLWHGIPLKRIHLDSPATFALGGRLPAAAGRILRGMYRLSTRAISLFPVPSQLVGSRIASAFGLDPARIAVTGDPRDEALVAGTPASRRADSLRVLLGAGVLSGEERERRLVLFAPTWRDGVEDPTVPTEAERDALEALAQRLDALILFRPHPLGLGAYRRAIAGAPRLRMVSSEAVPDVNAVLSAVDALVTDYSSVALDYSLAGGHIVWFAPDRASYEKSRGLYEDYEATTGGHEETWAGVIAQLEARLTSGPEAAASLAATEALRDRFFEVRTPGAPGRVYEQVLARRDGGVAAAPAGLPSGSPAEVPADAATGTGPTVFFESFYGRRANDNPAGIDAALAALRPDVRRVWSVANDTVTVPEGAVAVLEGSPAWARERAAASTLVVNDWLRTPVADPRRQKVLQTWHGTPLKRLALGRPKVGLRTRLAILRQTRRWDALLSQSPFCSAALAGDYAYRGPVWETGYPRNDAMVLGTRADARAALGLPESGRVVLYAPTWRDDGRVVLDGAGLAALAASLGEGTTLLVRAHSRVTEGFEGAPGVLDVSGHEDLGELLRAADALVTDYSSMMFDAAAISLPLAFFVPDLELYRDEQRGLSFDFEAEAPGPVVREASALPAAIAGLWERPEAFAGAYAAWRERYTPWDDGGAGARVVERLEAEGFLPPAA</sequence>
<protein>
    <submittedName>
        <fullName evidence="8">Glycosyl/glycerophosphate transferase</fullName>
    </submittedName>
</protein>
<keyword evidence="5" id="KW-0777">Teichoic acid biosynthesis</keyword>
<evidence type="ECO:0000313" key="9">
    <source>
        <dbReference type="Proteomes" id="UP000265419"/>
    </source>
</evidence>
<organism evidence="8 9">
    <name type="scientific">Galactobacter valiniphilus</name>
    <dbReference type="NCBI Taxonomy" id="2676122"/>
    <lineage>
        <taxon>Bacteria</taxon>
        <taxon>Bacillati</taxon>
        <taxon>Actinomycetota</taxon>
        <taxon>Actinomycetes</taxon>
        <taxon>Micrococcales</taxon>
        <taxon>Micrococcaceae</taxon>
        <taxon>Galactobacter</taxon>
    </lineage>
</organism>
<evidence type="ECO:0000256" key="4">
    <source>
        <dbReference type="ARBA" id="ARBA00022679"/>
    </source>
</evidence>
<dbReference type="GO" id="GO:0019350">
    <property type="term" value="P:teichoic acid biosynthetic process"/>
    <property type="evidence" value="ECO:0007669"/>
    <property type="project" value="UniProtKB-KW"/>
</dbReference>
<proteinExistence type="inferred from homology"/>
<gene>
    <name evidence="8" type="ORF">DWB68_02195</name>
</gene>
<evidence type="ECO:0000313" key="8">
    <source>
        <dbReference type="EMBL" id="RII43438.1"/>
    </source>
</evidence>
<dbReference type="Gene3D" id="3.40.50.11820">
    <property type="match status" value="2"/>
</dbReference>
<keyword evidence="4 8" id="KW-0808">Transferase</keyword>
<keyword evidence="9" id="KW-1185">Reference proteome</keyword>
<dbReference type="InterPro" id="IPR043148">
    <property type="entry name" value="TagF_C"/>
</dbReference>
<dbReference type="EMBL" id="QQXK01000003">
    <property type="protein sequence ID" value="RII43438.1"/>
    <property type="molecule type" value="Genomic_DNA"/>
</dbReference>